<evidence type="ECO:0000256" key="4">
    <source>
        <dbReference type="PIRSR" id="PIRSR625650-1"/>
    </source>
</evidence>
<proteinExistence type="inferred from homology"/>
<evidence type="ECO:0000256" key="6">
    <source>
        <dbReference type="PIRSR" id="PIRSR625650-3"/>
    </source>
</evidence>
<dbReference type="SUPFAM" id="SSF55103">
    <property type="entry name" value="FAD-linked oxidases, C-terminal domain"/>
    <property type="match status" value="1"/>
</dbReference>
<dbReference type="Gene3D" id="3.30.70.3450">
    <property type="match status" value="1"/>
</dbReference>
<feature type="binding site" evidence="5">
    <location>
        <position position="408"/>
    </location>
    <ligand>
        <name>substrate</name>
    </ligand>
</feature>
<feature type="active site" description="Proton donor/acceptor" evidence="4">
    <location>
        <position position="469"/>
    </location>
</feature>
<dbReference type="Gene3D" id="1.10.45.10">
    <property type="entry name" value="Vanillyl-alcohol Oxidase, Chain A, domain 4"/>
    <property type="match status" value="1"/>
</dbReference>
<dbReference type="Proteomes" id="UP000319210">
    <property type="component" value="Unassembled WGS sequence"/>
</dbReference>
<keyword evidence="11" id="KW-1185">Reference proteome</keyword>
<comment type="similarity">
    <text evidence="1">Belongs to the FAD-binding oxidoreductase/transferase type 4 family.</text>
</comment>
<dbReference type="PANTHER" id="PTHR46568:SF1">
    <property type="entry name" value="ALKYLDIHYDROXYACETONEPHOSPHATE SYNTHASE, PEROXISOMAL"/>
    <property type="match status" value="1"/>
</dbReference>
<dbReference type="InterPro" id="IPR016169">
    <property type="entry name" value="FAD-bd_PCMH_sub2"/>
</dbReference>
<accession>A0A4Y3RCD4</accession>
<dbReference type="Gene3D" id="3.30.465.10">
    <property type="match status" value="1"/>
</dbReference>
<dbReference type="GO" id="GO:0008609">
    <property type="term" value="F:alkylglycerone-phosphate synthase activity"/>
    <property type="evidence" value="ECO:0007669"/>
    <property type="project" value="InterPro"/>
</dbReference>
<dbReference type="InterPro" id="IPR006094">
    <property type="entry name" value="Oxid_FAD_bind_N"/>
</dbReference>
<dbReference type="InterPro" id="IPR016171">
    <property type="entry name" value="Vanillyl_alc_oxidase_C-sub2"/>
</dbReference>
<dbReference type="Pfam" id="PF02913">
    <property type="entry name" value="FAD-oxidase_C"/>
    <property type="match status" value="1"/>
</dbReference>
<feature type="binding site" evidence="6">
    <location>
        <begin position="125"/>
        <end position="131"/>
    </location>
    <ligand>
        <name>FAD</name>
        <dbReference type="ChEBI" id="CHEBI:57692"/>
    </ligand>
</feature>
<dbReference type="GO" id="GO:0008610">
    <property type="term" value="P:lipid biosynthetic process"/>
    <property type="evidence" value="ECO:0007669"/>
    <property type="project" value="InterPro"/>
</dbReference>
<reference evidence="10 11" key="1">
    <citation type="submission" date="2019-06" db="EMBL/GenBank/DDBJ databases">
        <title>Whole genome shotgun sequence of Streptomyces cacaoi subsp. cacaoi NBRC 12748.</title>
        <authorList>
            <person name="Hosoyama A."/>
            <person name="Uohara A."/>
            <person name="Ohji S."/>
            <person name="Ichikawa N."/>
        </authorList>
    </citation>
    <scope>NUCLEOTIDE SEQUENCE [LARGE SCALE GENOMIC DNA]</scope>
    <source>
        <strain evidence="10 11">NBRC 12748</strain>
    </source>
</reference>
<dbReference type="OrthoDB" id="9811557at2"/>
<feature type="region of interest" description="Disordered" evidence="8">
    <location>
        <begin position="358"/>
        <end position="392"/>
    </location>
</feature>
<dbReference type="InterPro" id="IPR016166">
    <property type="entry name" value="FAD-bd_PCMH"/>
</dbReference>
<evidence type="ECO:0000256" key="7">
    <source>
        <dbReference type="PIRSR" id="PIRSR625650-4"/>
    </source>
</evidence>
<organism evidence="10 11">
    <name type="scientific">Streptomyces cacaoi</name>
    <dbReference type="NCBI Taxonomy" id="1898"/>
    <lineage>
        <taxon>Bacteria</taxon>
        <taxon>Bacillati</taxon>
        <taxon>Actinomycetota</taxon>
        <taxon>Actinomycetes</taxon>
        <taxon>Kitasatosporales</taxon>
        <taxon>Streptomycetaceae</taxon>
        <taxon>Streptomyces</taxon>
    </lineage>
</organism>
<evidence type="ECO:0000256" key="5">
    <source>
        <dbReference type="PIRSR" id="PIRSR625650-2"/>
    </source>
</evidence>
<feature type="site" description="Important for enzyme activity" evidence="7">
    <location>
        <position position="309"/>
    </location>
</feature>
<evidence type="ECO:0000256" key="3">
    <source>
        <dbReference type="ARBA" id="ARBA00022827"/>
    </source>
</evidence>
<sequence>MAWNAWGDPAQARELDATQRQLLIDTLGVTVPAPPRADRSAAVLPPAALPEKAHTALAGVVGPEHVRTDDATRLLHLGGKSTPDLLRRRAGDAAQAPDAVLTPGGHDEVQAVLEVCAEHRVAVVPFGGGTSVVGGVEPLRAGFPAVVSLDLRRLDALLDLDEESGTATLQAGLRTPEAEELLGAEGWTLGHFPQSYEYATIGGYAATRSAGQSSAGHGRFDAMVTALKAATPRGTLELGRAPASAAGPDLRQLLLGSEGAFGVLTEVTVRIRRAPAEQRDEAWTFPSFTAGTAAVRELAQRGALPTAIRISDETETFVNAVIAGAAAPEGCLSVVSHEGTGAEIARSVEAVHGVLTAHGGTRLGTPSTPSAPSAPPSSGAPSSSATPSGTADAAAAWRRSRFSGPYLRDTLLDTGVLAETLETAASWSALPALRASVTEALTDSLGGDGPAPVILCHLSHAYPTGASLYFTVAADAGEDPLPRWLAAKRAAGDVVAAAGASITHHHAVGTDHRDWMEAEVGPLGVEMLAAVKRTLDPAGIMNPGKLIPAAAQPLA</sequence>
<dbReference type="GO" id="GO:0071949">
    <property type="term" value="F:FAD binding"/>
    <property type="evidence" value="ECO:0007669"/>
    <property type="project" value="InterPro"/>
</dbReference>
<dbReference type="InterPro" id="IPR016164">
    <property type="entry name" value="FAD-linked_Oxase-like_C"/>
</dbReference>
<dbReference type="PROSITE" id="PS51387">
    <property type="entry name" value="FAD_PCMH"/>
    <property type="match status" value="1"/>
</dbReference>
<keyword evidence="3 6" id="KW-0274">FAD</keyword>
<name>A0A4Y3RCD4_STRCI</name>
<evidence type="ECO:0000256" key="2">
    <source>
        <dbReference type="ARBA" id="ARBA00022630"/>
    </source>
</evidence>
<protein>
    <submittedName>
        <fullName evidence="10">Flavoprotein</fullName>
    </submittedName>
</protein>
<dbReference type="AlphaFoldDB" id="A0A4Y3RCD4"/>
<dbReference type="PANTHER" id="PTHR46568">
    <property type="entry name" value="ALKYLDIHYDROXYACETONEPHOSPHATE SYNTHASE, PEROXISOMAL"/>
    <property type="match status" value="1"/>
</dbReference>
<feature type="domain" description="FAD-binding PCMH-type" evidence="9">
    <location>
        <begin position="93"/>
        <end position="274"/>
    </location>
</feature>
<comment type="caution">
    <text evidence="10">The sequence shown here is derived from an EMBL/GenBank/DDBJ whole genome shotgun (WGS) entry which is preliminary data.</text>
</comment>
<dbReference type="EMBL" id="BJMM01000133">
    <property type="protein sequence ID" value="GEB54357.1"/>
    <property type="molecule type" value="Genomic_DNA"/>
</dbReference>
<keyword evidence="2" id="KW-0285">Flavoprotein</keyword>
<dbReference type="InterPro" id="IPR036318">
    <property type="entry name" value="FAD-bd_PCMH-like_sf"/>
</dbReference>
<gene>
    <name evidence="10" type="ORF">SCA03_69080</name>
</gene>
<dbReference type="Pfam" id="PF01565">
    <property type="entry name" value="FAD_binding_4"/>
    <property type="match status" value="1"/>
</dbReference>
<dbReference type="InterPro" id="IPR025650">
    <property type="entry name" value="Alkyl-DHAP_Synthase"/>
</dbReference>
<evidence type="ECO:0000256" key="1">
    <source>
        <dbReference type="ARBA" id="ARBA00008000"/>
    </source>
</evidence>
<dbReference type="SUPFAM" id="SSF56176">
    <property type="entry name" value="FAD-binding/transporter-associated domain-like"/>
    <property type="match status" value="1"/>
</dbReference>
<evidence type="ECO:0000313" key="11">
    <source>
        <dbReference type="Proteomes" id="UP000319210"/>
    </source>
</evidence>
<comment type="cofactor">
    <cofactor evidence="6">
        <name>FAD</name>
        <dbReference type="ChEBI" id="CHEBI:57692"/>
    </cofactor>
</comment>
<dbReference type="InterPro" id="IPR004113">
    <property type="entry name" value="FAD-bd_oxidored_4_C"/>
</dbReference>
<evidence type="ECO:0000259" key="9">
    <source>
        <dbReference type="PROSITE" id="PS51387"/>
    </source>
</evidence>
<dbReference type="Gene3D" id="3.40.462.40">
    <property type="entry name" value="FAD-linked oxidase, cap domain/gating helix"/>
    <property type="match status" value="1"/>
</dbReference>
<feature type="compositionally biased region" description="Low complexity" evidence="8">
    <location>
        <begin position="364"/>
        <end position="392"/>
    </location>
</feature>
<evidence type="ECO:0000256" key="8">
    <source>
        <dbReference type="SAM" id="MobiDB-lite"/>
    </source>
</evidence>
<evidence type="ECO:0000313" key="10">
    <source>
        <dbReference type="EMBL" id="GEB54357.1"/>
    </source>
</evidence>